<keyword evidence="3" id="KW-1185">Reference proteome</keyword>
<dbReference type="Gene3D" id="3.40.50.10610">
    <property type="entry name" value="ABC-type transport auxiliary lipoprotein component"/>
    <property type="match status" value="1"/>
</dbReference>
<dbReference type="InterPro" id="IPR011990">
    <property type="entry name" value="TPR-like_helical_dom_sf"/>
</dbReference>
<reference evidence="2 3" key="1">
    <citation type="submission" date="2018-01" db="EMBL/GenBank/DDBJ databases">
        <title>Genome sequence of a Cantenovulum-like bacteria.</title>
        <authorList>
            <person name="Tan W.R."/>
            <person name="Lau N.-S."/>
            <person name="Go F."/>
            <person name="Amirul A.-A.A."/>
        </authorList>
    </citation>
    <scope>NUCLEOTIDE SEQUENCE [LARGE SCALE GENOMIC DNA]</scope>
    <source>
        <strain evidence="2 3">CCB-QB4</strain>
    </source>
</reference>
<evidence type="ECO:0000313" key="3">
    <source>
        <dbReference type="Proteomes" id="UP000244441"/>
    </source>
</evidence>
<dbReference type="EMBL" id="CP026604">
    <property type="protein sequence ID" value="AWB66616.1"/>
    <property type="molecule type" value="Genomic_DNA"/>
</dbReference>
<evidence type="ECO:0000256" key="1">
    <source>
        <dbReference type="SAM" id="SignalP"/>
    </source>
</evidence>
<gene>
    <name evidence="2" type="ORF">C2869_09315</name>
</gene>
<dbReference type="GO" id="GO:0030288">
    <property type="term" value="C:outer membrane-bounded periplasmic space"/>
    <property type="evidence" value="ECO:0007669"/>
    <property type="project" value="InterPro"/>
</dbReference>
<protein>
    <submittedName>
        <fullName evidence="2">Uncharacterized protein</fullName>
    </submittedName>
</protein>
<dbReference type="Proteomes" id="UP000244441">
    <property type="component" value="Chromosome"/>
</dbReference>
<dbReference type="InterPro" id="IPR005534">
    <property type="entry name" value="Curli_assmbl/transp-comp_CsgG"/>
</dbReference>
<dbReference type="Pfam" id="PF03783">
    <property type="entry name" value="CsgG"/>
    <property type="match status" value="1"/>
</dbReference>
<dbReference type="Gene3D" id="1.25.40.10">
    <property type="entry name" value="Tetratricopeptide repeat domain"/>
    <property type="match status" value="1"/>
</dbReference>
<proteinExistence type="predicted"/>
<feature type="chain" id="PRO_5015695472" evidence="1">
    <location>
        <begin position="22"/>
        <end position="391"/>
    </location>
</feature>
<keyword evidence="1" id="KW-0732">Signal</keyword>
<organism evidence="2 3">
    <name type="scientific">Saccharobesus litoralis</name>
    <dbReference type="NCBI Taxonomy" id="2172099"/>
    <lineage>
        <taxon>Bacteria</taxon>
        <taxon>Pseudomonadati</taxon>
        <taxon>Pseudomonadota</taxon>
        <taxon>Gammaproteobacteria</taxon>
        <taxon>Alteromonadales</taxon>
        <taxon>Alteromonadaceae</taxon>
        <taxon>Saccharobesus</taxon>
    </lineage>
</organism>
<dbReference type="RefSeq" id="WP_108602677.1">
    <property type="nucleotide sequence ID" value="NZ_CP026604.1"/>
</dbReference>
<dbReference type="KEGG" id="cate:C2869_09315"/>
<evidence type="ECO:0000313" key="2">
    <source>
        <dbReference type="EMBL" id="AWB66616.1"/>
    </source>
</evidence>
<dbReference type="OrthoDB" id="9813091at2"/>
<sequence>MKKLLTLFAVSVLGILPASHAVQVISVAGKAEQVTTTSAKPLEHRETLPSGIIFQTGKIGSAQLLLNKGEIVTLHSESTARIDDKARVNIKLTQGGLNVLSDSGSLQIEVDNYLINVGGYFVIKLCDETCPDKQGIYGKVIGGEAVIEYPGGRVVMQDKPFWMPFNNSGQRPTMLAKQPDSLTETAQLAAAEKAKVQLADKIRKGMAAFKAGDNRTALNLLQEAKKQAPSESLTSYYLGLVYLEIEQNDLALKHLQDFQKDAPQQAKDRGVNQIVTLLLTNQLQDEVSRALALENQLSQQPVEPGSVAVQPFANNSDPRHNVLAKGIAAMIIADLSHVPGLKVLERQKVQQLTNEIKLSDSGLVAQDAAVKAGRIIRAENIVIGNFGVDNE</sequence>
<dbReference type="SUPFAM" id="SSF48452">
    <property type="entry name" value="TPR-like"/>
    <property type="match status" value="1"/>
</dbReference>
<feature type="signal peptide" evidence="1">
    <location>
        <begin position="1"/>
        <end position="21"/>
    </location>
</feature>
<name>A0A2S0VQX2_9ALTE</name>
<dbReference type="AlphaFoldDB" id="A0A2S0VQX2"/>
<accession>A0A2S0VQX2</accession>